<evidence type="ECO:0000256" key="10">
    <source>
        <dbReference type="ARBA" id="ARBA00022842"/>
    </source>
</evidence>
<dbReference type="NCBIfam" id="NF006830">
    <property type="entry name" value="PRK09355.1"/>
    <property type="match status" value="1"/>
</dbReference>
<evidence type="ECO:0000256" key="14">
    <source>
        <dbReference type="ARBA" id="ARBA00047883"/>
    </source>
</evidence>
<comment type="pathway">
    <text evidence="4">Cofactor biosynthesis; thiamine diphosphate biosynthesis; thiamine phosphate from 4-amino-2-methyl-5-diphosphomethylpyrimidine and 4-methyl-5-(2-phosphoethyl)-thiazole: step 1/1.</text>
</comment>
<dbReference type="GO" id="GO:0005524">
    <property type="term" value="F:ATP binding"/>
    <property type="evidence" value="ECO:0007669"/>
    <property type="project" value="UniProtKB-KW"/>
</dbReference>
<sequence length="527" mass="53672">MADPPPMTVDYSVYLVTDSRPAILAPGRRLAHVVDAALRGGATAVQLRDKLGSDADVAAQARELLGLTRARGVPLLINDRVGVALEVGCEGVHLGQDDMDVAQARRMLGPGKIIGVSARSPAEAVAACDAGADYLGIGTVFSTTTRRKTDTATILGPAGVGAILAALAAAGHASVPTVAIGGIDAANAPAVLAHASAPRKPLDGLAVVSAIVAAADPAAAAARLLSAVLRARVPLVVERVARATPVSHNMTNLVVQNLAANVALAVGASPIMANYALEAPDLAGLGGALVINMGTVTPEGLDNFVKALAAYNDAGRPVVLDPVGAGATAVRRDAVKKLLSAGTFAVIKGNASEMLTVHSVITADDQEHQRQPPREAQRGVDSTATLTITQRAALARSIARGRGRPCVAVVTGVSDIISDGRRTARVDNGHELLGAITGSGCSLGTVLSAAVAAYEEDPFVAAVAATVMFGVAAEMAAARSDVRGPGTFVPAFIDELHAVRRATAERDWRWLALAKVEAIQDDDAPVP</sequence>
<comment type="catalytic activity">
    <reaction evidence="12">
        <text>4-methyl-5-(2-phosphooxyethyl)-thiazole + 4-amino-2-methyl-5-(diphosphooxymethyl)pyrimidine + H(+) = thiamine phosphate + diphosphate</text>
        <dbReference type="Rhea" id="RHEA:22328"/>
        <dbReference type="ChEBI" id="CHEBI:15378"/>
        <dbReference type="ChEBI" id="CHEBI:33019"/>
        <dbReference type="ChEBI" id="CHEBI:37575"/>
        <dbReference type="ChEBI" id="CHEBI:57841"/>
        <dbReference type="ChEBI" id="CHEBI:58296"/>
        <dbReference type="EC" id="2.5.1.3"/>
    </reaction>
</comment>
<dbReference type="InterPro" id="IPR013785">
    <property type="entry name" value="Aldolase_TIM"/>
</dbReference>
<dbReference type="HAMAP" id="MF_00228">
    <property type="entry name" value="Thz_kinase"/>
    <property type="match status" value="1"/>
</dbReference>
<keyword evidence="6" id="KW-0479">Metal-binding</keyword>
<evidence type="ECO:0000256" key="13">
    <source>
        <dbReference type="ARBA" id="ARBA00047851"/>
    </source>
</evidence>
<evidence type="ECO:0000313" key="16">
    <source>
        <dbReference type="EMBL" id="KAH0966806.1"/>
    </source>
</evidence>
<dbReference type="NCBIfam" id="TIGR00693">
    <property type="entry name" value="thiE"/>
    <property type="match status" value="1"/>
</dbReference>
<dbReference type="EMBL" id="JAIZPD010000002">
    <property type="protein sequence ID" value="KAH0966806.1"/>
    <property type="molecule type" value="Genomic_DNA"/>
</dbReference>
<evidence type="ECO:0000256" key="7">
    <source>
        <dbReference type="ARBA" id="ARBA00022741"/>
    </source>
</evidence>
<dbReference type="PANTHER" id="PTHR20857">
    <property type="entry name" value="THIAMINE-PHOSPHATE PYROPHOSPHORYLASE"/>
    <property type="match status" value="1"/>
</dbReference>
<evidence type="ECO:0000256" key="8">
    <source>
        <dbReference type="ARBA" id="ARBA00022777"/>
    </source>
</evidence>
<dbReference type="GO" id="GO:0004417">
    <property type="term" value="F:hydroxyethylthiazole kinase activity"/>
    <property type="evidence" value="ECO:0007669"/>
    <property type="project" value="UniProtKB-EC"/>
</dbReference>
<dbReference type="PANTHER" id="PTHR20857:SF23">
    <property type="entry name" value="THIAMINE BIOSYNTHETIC BIFUNCTIONAL ENZYME"/>
    <property type="match status" value="1"/>
</dbReference>
<dbReference type="InterPro" id="IPR022998">
    <property type="entry name" value="ThiamineP_synth_TenI"/>
</dbReference>
<evidence type="ECO:0000256" key="12">
    <source>
        <dbReference type="ARBA" id="ARBA00047334"/>
    </source>
</evidence>
<dbReference type="InterPro" id="IPR000417">
    <property type="entry name" value="Hyethyz_kinase"/>
</dbReference>
<evidence type="ECO:0000256" key="2">
    <source>
        <dbReference type="ARBA" id="ARBA00001946"/>
    </source>
</evidence>
<name>A0A9P8N6D5_9HYPO</name>
<keyword evidence="5" id="KW-0808">Transferase</keyword>
<evidence type="ECO:0000256" key="5">
    <source>
        <dbReference type="ARBA" id="ARBA00022679"/>
    </source>
</evidence>
<organism evidence="16 17">
    <name type="scientific">Hirsutella rhossiliensis</name>
    <dbReference type="NCBI Taxonomy" id="111463"/>
    <lineage>
        <taxon>Eukaryota</taxon>
        <taxon>Fungi</taxon>
        <taxon>Dikarya</taxon>
        <taxon>Ascomycota</taxon>
        <taxon>Pezizomycotina</taxon>
        <taxon>Sordariomycetes</taxon>
        <taxon>Hypocreomycetidae</taxon>
        <taxon>Hypocreales</taxon>
        <taxon>Ophiocordycipitaceae</taxon>
        <taxon>Hirsutella</taxon>
    </lineage>
</organism>
<dbReference type="Gene3D" id="3.20.20.70">
    <property type="entry name" value="Aldolase class I"/>
    <property type="match status" value="1"/>
</dbReference>
<accession>A0A9P8N6D5</accession>
<dbReference type="Pfam" id="PF02110">
    <property type="entry name" value="HK"/>
    <property type="match status" value="1"/>
</dbReference>
<dbReference type="RefSeq" id="XP_044724319.1">
    <property type="nucleotide sequence ID" value="XM_044860686.1"/>
</dbReference>
<dbReference type="Proteomes" id="UP000824596">
    <property type="component" value="Unassembled WGS sequence"/>
</dbReference>
<dbReference type="AlphaFoldDB" id="A0A9P8N6D5"/>
<dbReference type="InterPro" id="IPR034291">
    <property type="entry name" value="TMP_synthase"/>
</dbReference>
<dbReference type="InterPro" id="IPR029056">
    <property type="entry name" value="Ribokinase-like"/>
</dbReference>
<feature type="domain" description="Thiamine phosphate synthase/TenI" evidence="15">
    <location>
        <begin position="13"/>
        <end position="211"/>
    </location>
</feature>
<evidence type="ECO:0000256" key="1">
    <source>
        <dbReference type="ARBA" id="ARBA00001771"/>
    </source>
</evidence>
<protein>
    <submittedName>
        <fullName evidence="16">Hydroxyethylthiazole kinase family domain-containing protein</fullName>
    </submittedName>
</protein>
<comment type="cofactor">
    <cofactor evidence="2">
        <name>Mg(2+)</name>
        <dbReference type="ChEBI" id="CHEBI:18420"/>
    </cofactor>
</comment>
<evidence type="ECO:0000256" key="11">
    <source>
        <dbReference type="ARBA" id="ARBA00022977"/>
    </source>
</evidence>
<dbReference type="CDD" id="cd00564">
    <property type="entry name" value="TMP_TenI"/>
    <property type="match status" value="1"/>
</dbReference>
<evidence type="ECO:0000313" key="17">
    <source>
        <dbReference type="Proteomes" id="UP000824596"/>
    </source>
</evidence>
<dbReference type="SUPFAM" id="SSF51391">
    <property type="entry name" value="Thiamin phosphate synthase"/>
    <property type="match status" value="1"/>
</dbReference>
<dbReference type="HAMAP" id="MF_00097">
    <property type="entry name" value="TMP_synthase"/>
    <property type="match status" value="1"/>
</dbReference>
<dbReference type="OrthoDB" id="4994at2759"/>
<evidence type="ECO:0000256" key="3">
    <source>
        <dbReference type="ARBA" id="ARBA00004868"/>
    </source>
</evidence>
<dbReference type="GO" id="GO:0005737">
    <property type="term" value="C:cytoplasm"/>
    <property type="evidence" value="ECO:0007669"/>
    <property type="project" value="TreeGrafter"/>
</dbReference>
<reference evidence="16" key="1">
    <citation type="submission" date="2021-09" db="EMBL/GenBank/DDBJ databases">
        <title>A high-quality genome of the endoparasitic fungus Hirsutella rhossiliensis with a comparison of Hirsutella genomes reveals transposable elements contributing to genome size variation.</title>
        <authorList>
            <person name="Lin R."/>
            <person name="Jiao Y."/>
            <person name="Sun X."/>
            <person name="Ling J."/>
            <person name="Xie B."/>
            <person name="Cheng X."/>
        </authorList>
    </citation>
    <scope>NUCLEOTIDE SEQUENCE</scope>
    <source>
        <strain evidence="16">HR02</strain>
    </source>
</reference>
<comment type="caution">
    <text evidence="16">The sequence shown here is derived from an EMBL/GenBank/DDBJ whole genome shotgun (WGS) entry which is preliminary data.</text>
</comment>
<dbReference type="GeneID" id="68351344"/>
<keyword evidence="11" id="KW-0784">Thiamine biosynthesis</keyword>
<comment type="catalytic activity">
    <reaction evidence="13">
        <text>2-(2-carboxy-4-methylthiazol-5-yl)ethyl phosphate + 4-amino-2-methyl-5-(diphosphooxymethyl)pyrimidine + 2 H(+) = thiamine phosphate + CO2 + diphosphate</text>
        <dbReference type="Rhea" id="RHEA:47848"/>
        <dbReference type="ChEBI" id="CHEBI:15378"/>
        <dbReference type="ChEBI" id="CHEBI:16526"/>
        <dbReference type="ChEBI" id="CHEBI:33019"/>
        <dbReference type="ChEBI" id="CHEBI:37575"/>
        <dbReference type="ChEBI" id="CHEBI:57841"/>
        <dbReference type="ChEBI" id="CHEBI:62890"/>
        <dbReference type="EC" id="2.5.1.3"/>
    </reaction>
</comment>
<keyword evidence="10" id="KW-0460">Magnesium</keyword>
<dbReference type="GO" id="GO:0000287">
    <property type="term" value="F:magnesium ion binding"/>
    <property type="evidence" value="ECO:0007669"/>
    <property type="project" value="InterPro"/>
</dbReference>
<comment type="catalytic activity">
    <reaction evidence="14">
        <text>2-[(2R,5Z)-2-carboxy-4-methylthiazol-5(2H)-ylidene]ethyl phosphate + 4-amino-2-methyl-5-(diphosphooxymethyl)pyrimidine + 2 H(+) = thiamine phosphate + CO2 + diphosphate</text>
        <dbReference type="Rhea" id="RHEA:47844"/>
        <dbReference type="ChEBI" id="CHEBI:15378"/>
        <dbReference type="ChEBI" id="CHEBI:16526"/>
        <dbReference type="ChEBI" id="CHEBI:33019"/>
        <dbReference type="ChEBI" id="CHEBI:37575"/>
        <dbReference type="ChEBI" id="CHEBI:57841"/>
        <dbReference type="ChEBI" id="CHEBI:62899"/>
        <dbReference type="EC" id="2.5.1.3"/>
    </reaction>
</comment>
<keyword evidence="9" id="KW-0067">ATP-binding</keyword>
<evidence type="ECO:0000256" key="9">
    <source>
        <dbReference type="ARBA" id="ARBA00022840"/>
    </source>
</evidence>
<keyword evidence="8 16" id="KW-0418">Kinase</keyword>
<evidence type="ECO:0000259" key="15">
    <source>
        <dbReference type="Pfam" id="PF02581"/>
    </source>
</evidence>
<evidence type="ECO:0000256" key="4">
    <source>
        <dbReference type="ARBA" id="ARBA00005165"/>
    </source>
</evidence>
<dbReference type="Gene3D" id="3.40.1190.20">
    <property type="match status" value="1"/>
</dbReference>
<keyword evidence="17" id="KW-1185">Reference proteome</keyword>
<comment type="pathway">
    <text evidence="3">Cofactor biosynthesis; thiamine diphosphate biosynthesis; 4-methyl-5-(2-phosphoethyl)-thiazole from 5-(2-hydroxyethyl)-4-methylthiazole: step 1/1.</text>
</comment>
<gene>
    <name evidence="16" type="ORF">HRG_02215</name>
</gene>
<dbReference type="PRINTS" id="PR01099">
    <property type="entry name" value="HYETHTZKNASE"/>
</dbReference>
<dbReference type="Pfam" id="PF02581">
    <property type="entry name" value="TMP-TENI"/>
    <property type="match status" value="1"/>
</dbReference>
<dbReference type="InterPro" id="IPR036206">
    <property type="entry name" value="ThiamineP_synth_sf"/>
</dbReference>
<evidence type="ECO:0000256" key="6">
    <source>
        <dbReference type="ARBA" id="ARBA00022723"/>
    </source>
</evidence>
<dbReference type="GO" id="GO:0004789">
    <property type="term" value="F:thiamine-phosphate diphosphorylase activity"/>
    <property type="evidence" value="ECO:0007669"/>
    <property type="project" value="UniProtKB-EC"/>
</dbReference>
<dbReference type="GO" id="GO:0009228">
    <property type="term" value="P:thiamine biosynthetic process"/>
    <property type="evidence" value="ECO:0007669"/>
    <property type="project" value="UniProtKB-KW"/>
</dbReference>
<proteinExistence type="inferred from homology"/>
<dbReference type="SUPFAM" id="SSF53613">
    <property type="entry name" value="Ribokinase-like"/>
    <property type="match status" value="1"/>
</dbReference>
<keyword evidence="7" id="KW-0547">Nucleotide-binding</keyword>
<comment type="catalytic activity">
    <reaction evidence="1">
        <text>5-(2-hydroxyethyl)-4-methylthiazole + ATP = 4-methyl-5-(2-phosphooxyethyl)-thiazole + ADP + H(+)</text>
        <dbReference type="Rhea" id="RHEA:24212"/>
        <dbReference type="ChEBI" id="CHEBI:15378"/>
        <dbReference type="ChEBI" id="CHEBI:17957"/>
        <dbReference type="ChEBI" id="CHEBI:30616"/>
        <dbReference type="ChEBI" id="CHEBI:58296"/>
        <dbReference type="ChEBI" id="CHEBI:456216"/>
        <dbReference type="EC" id="2.7.1.50"/>
    </reaction>
</comment>
<dbReference type="CDD" id="cd01170">
    <property type="entry name" value="THZ_kinase"/>
    <property type="match status" value="1"/>
</dbReference>